<dbReference type="GO" id="GO:0046464">
    <property type="term" value="P:acylglycerol catabolic process"/>
    <property type="evidence" value="ECO:0007669"/>
    <property type="project" value="TreeGrafter"/>
</dbReference>
<protein>
    <recommendedName>
        <fullName evidence="1">Serine aminopeptidase S33 domain-containing protein</fullName>
    </recommendedName>
</protein>
<dbReference type="GO" id="GO:0047372">
    <property type="term" value="F:monoacylglycerol lipase activity"/>
    <property type="evidence" value="ECO:0007669"/>
    <property type="project" value="TreeGrafter"/>
</dbReference>
<dbReference type="EMBL" id="NVVJ01000052">
    <property type="protein sequence ID" value="PCJ22729.1"/>
    <property type="molecule type" value="Genomic_DNA"/>
</dbReference>
<organism evidence="2 3">
    <name type="scientific">SAR86 cluster bacterium</name>
    <dbReference type="NCBI Taxonomy" id="2030880"/>
    <lineage>
        <taxon>Bacteria</taxon>
        <taxon>Pseudomonadati</taxon>
        <taxon>Pseudomonadota</taxon>
        <taxon>Gammaproteobacteria</taxon>
        <taxon>SAR86 cluster</taxon>
    </lineage>
</organism>
<dbReference type="Proteomes" id="UP000218327">
    <property type="component" value="Unassembled WGS sequence"/>
</dbReference>
<dbReference type="GO" id="GO:0016020">
    <property type="term" value="C:membrane"/>
    <property type="evidence" value="ECO:0007669"/>
    <property type="project" value="TreeGrafter"/>
</dbReference>
<evidence type="ECO:0000313" key="3">
    <source>
        <dbReference type="Proteomes" id="UP000218327"/>
    </source>
</evidence>
<dbReference type="InterPro" id="IPR022742">
    <property type="entry name" value="Hydrolase_4"/>
</dbReference>
<feature type="domain" description="Serine aminopeptidase S33" evidence="1">
    <location>
        <begin position="125"/>
        <end position="346"/>
    </location>
</feature>
<comment type="caution">
    <text evidence="2">The sequence shown here is derived from an EMBL/GenBank/DDBJ whole genome shotgun (WGS) entry which is preliminary data.</text>
</comment>
<dbReference type="InterPro" id="IPR050266">
    <property type="entry name" value="AB_hydrolase_sf"/>
</dbReference>
<sequence length="414" mass="45893">MRTRLSIGGTQNSVNNYKNRRLFMLKILRLIALPLVLLASMLNVAQAQLQTQMQTIDRFVPHTSTVPANEGQRIGLFVHEKLSESLANEISSGASVDGQVVLFIHGVSVSSVPAFDIPYKDYSWMGYLAEQGFDTFSMDHQGYGYSAQPYMNNPCNLKPDDQALLDPGVISDNCAANYQSQLTSSQTDWDEIDTVVDYIRELRGVDKVSIISWSLGGIRSGGYAARHPEKLDKLVLFAPVYRQGSAGMAPENFPVNAPVMALQTQDTLLNNRWGSNRVCENQLDPGITDVAWQTIMSFDRLGTSWVSPQGVMRVRSASYWGWNEEFAAKIETPTLIMVGEQDGLLPGGVALYGDLTGIENKAIVRMECATHFTVWEASQYKFMQKASLDWLTQGKYRGQSIGEFKVGFGGVDID</sequence>
<gene>
    <name evidence="2" type="ORF">COA96_13585</name>
</gene>
<proteinExistence type="predicted"/>
<dbReference type="PANTHER" id="PTHR43798:SF33">
    <property type="entry name" value="HYDROLASE, PUTATIVE (AFU_ORTHOLOGUE AFUA_2G14860)-RELATED"/>
    <property type="match status" value="1"/>
</dbReference>
<reference evidence="3" key="1">
    <citation type="submission" date="2017-08" db="EMBL/GenBank/DDBJ databases">
        <title>A dynamic microbial community with high functional redundancy inhabits the cold, oxic subseafloor aquifer.</title>
        <authorList>
            <person name="Tully B.J."/>
            <person name="Wheat C.G."/>
            <person name="Glazer B.T."/>
            <person name="Huber J.A."/>
        </authorList>
    </citation>
    <scope>NUCLEOTIDE SEQUENCE [LARGE SCALE GENOMIC DNA]</scope>
</reference>
<accession>A0A2A5AU18</accession>
<dbReference type="Gene3D" id="3.40.50.1820">
    <property type="entry name" value="alpha/beta hydrolase"/>
    <property type="match status" value="1"/>
</dbReference>
<evidence type="ECO:0000313" key="2">
    <source>
        <dbReference type="EMBL" id="PCJ22729.1"/>
    </source>
</evidence>
<dbReference type="InterPro" id="IPR029058">
    <property type="entry name" value="AB_hydrolase_fold"/>
</dbReference>
<dbReference type="Pfam" id="PF12146">
    <property type="entry name" value="Hydrolase_4"/>
    <property type="match status" value="1"/>
</dbReference>
<dbReference type="PANTHER" id="PTHR43798">
    <property type="entry name" value="MONOACYLGLYCEROL LIPASE"/>
    <property type="match status" value="1"/>
</dbReference>
<dbReference type="AlphaFoldDB" id="A0A2A5AU18"/>
<name>A0A2A5AU18_9GAMM</name>
<dbReference type="SUPFAM" id="SSF53474">
    <property type="entry name" value="alpha/beta-Hydrolases"/>
    <property type="match status" value="1"/>
</dbReference>
<evidence type="ECO:0000259" key="1">
    <source>
        <dbReference type="Pfam" id="PF12146"/>
    </source>
</evidence>